<comment type="caution">
    <text evidence="1">The sequence shown here is derived from an EMBL/GenBank/DDBJ whole genome shotgun (WGS) entry which is preliminary data.</text>
</comment>
<reference evidence="1" key="1">
    <citation type="submission" date="2017-02" db="EMBL/GenBank/DDBJ databases">
        <title>Draft Genome Sequence of the Salt Water Bacterium Oceanospirillum linum ATCC 11336.</title>
        <authorList>
            <person name="Trachtenberg A.M."/>
            <person name="Carney J.G."/>
            <person name="Linnane J.D."/>
            <person name="Rheaume B.A."/>
            <person name="Pitts N.L."/>
            <person name="Mykles D.L."/>
            <person name="Maclea K.S."/>
        </authorList>
    </citation>
    <scope>NUCLEOTIDE SEQUENCE [LARGE SCALE GENOMIC DNA]</scope>
    <source>
        <strain evidence="1">ATCC 11336</strain>
    </source>
</reference>
<sequence>MRLCCLMRQRFSAARKKASKKTLAVLIPQRLRGVLRNPVTKISRLLCRNRGIARDPVMPKGLLSRMSFQSRLGQQKVMQKSCSLTLSLVREPSLMSASRSPLREMLCLNLRVLIPNHQISLLMPL</sequence>
<gene>
    <name evidence="1" type="ORF">BTA35_0212715</name>
</gene>
<keyword evidence="2" id="KW-1185">Reference proteome</keyword>
<evidence type="ECO:0000313" key="2">
    <source>
        <dbReference type="Proteomes" id="UP000190064"/>
    </source>
</evidence>
<dbReference type="EMBL" id="MTSD02000005">
    <property type="protein sequence ID" value="OOV86721.1"/>
    <property type="molecule type" value="Genomic_DNA"/>
</dbReference>
<organism evidence="1 2">
    <name type="scientific">Oceanospirillum linum</name>
    <dbReference type="NCBI Taxonomy" id="966"/>
    <lineage>
        <taxon>Bacteria</taxon>
        <taxon>Pseudomonadati</taxon>
        <taxon>Pseudomonadota</taxon>
        <taxon>Gammaproteobacteria</taxon>
        <taxon>Oceanospirillales</taxon>
        <taxon>Oceanospirillaceae</taxon>
        <taxon>Oceanospirillum</taxon>
    </lineage>
</organism>
<protein>
    <submittedName>
        <fullName evidence="1">Uncharacterized protein</fullName>
    </submittedName>
</protein>
<proteinExistence type="predicted"/>
<name>A0A1T1HA36_OCELI</name>
<dbReference type="Proteomes" id="UP000190064">
    <property type="component" value="Unassembled WGS sequence"/>
</dbReference>
<dbReference type="STRING" id="966.BTA35_0212715"/>
<accession>A0A1T1HA36</accession>
<dbReference type="AlphaFoldDB" id="A0A1T1HA36"/>
<evidence type="ECO:0000313" key="1">
    <source>
        <dbReference type="EMBL" id="OOV86721.1"/>
    </source>
</evidence>